<keyword evidence="3" id="KW-1185">Reference proteome</keyword>
<dbReference type="GO" id="GO:0071978">
    <property type="term" value="P:bacterial-type flagellum-dependent swarming motility"/>
    <property type="evidence" value="ECO:0007669"/>
    <property type="project" value="TreeGrafter"/>
</dbReference>
<dbReference type="GO" id="GO:0005829">
    <property type="term" value="C:cytosol"/>
    <property type="evidence" value="ECO:0007669"/>
    <property type="project" value="TreeGrafter"/>
</dbReference>
<dbReference type="InterPro" id="IPR050243">
    <property type="entry name" value="PHP_phosphatase"/>
</dbReference>
<gene>
    <name evidence="2" type="ORF">MARGE09_P1343</name>
</gene>
<dbReference type="PANTHER" id="PTHR36928">
    <property type="entry name" value="PHOSPHATASE YCDX-RELATED"/>
    <property type="match status" value="1"/>
</dbReference>
<dbReference type="Gene3D" id="3.20.20.140">
    <property type="entry name" value="Metal-dependent hydrolases"/>
    <property type="match status" value="1"/>
</dbReference>
<evidence type="ECO:0000313" key="3">
    <source>
        <dbReference type="Proteomes" id="UP001320119"/>
    </source>
</evidence>
<reference evidence="2 3" key="1">
    <citation type="journal article" date="2022" name="IScience">
        <title>An ultrasensitive nanofiber-based assay for enzymatic hydrolysis and deep-sea microbial degradation of cellulose.</title>
        <authorList>
            <person name="Tsudome M."/>
            <person name="Tachioka M."/>
            <person name="Miyazaki M."/>
            <person name="Uchimura K."/>
            <person name="Tsuda M."/>
            <person name="Takaki Y."/>
            <person name="Deguchi S."/>
        </authorList>
    </citation>
    <scope>NUCLEOTIDE SEQUENCE [LARGE SCALE GENOMIC DNA]</scope>
    <source>
        <strain evidence="2 3">GE09</strain>
    </source>
</reference>
<dbReference type="NCBIfam" id="NF006702">
    <property type="entry name" value="PRK09248.1"/>
    <property type="match status" value="1"/>
</dbReference>
<evidence type="ECO:0000259" key="1">
    <source>
        <dbReference type="SMART" id="SM00481"/>
    </source>
</evidence>
<accession>A0AAN2BJN8</accession>
<dbReference type="SUPFAM" id="SSF89550">
    <property type="entry name" value="PHP domain-like"/>
    <property type="match status" value="1"/>
</dbReference>
<dbReference type="PANTHER" id="PTHR36928:SF1">
    <property type="entry name" value="PHOSPHATASE YCDX-RELATED"/>
    <property type="match status" value="1"/>
</dbReference>
<dbReference type="InterPro" id="IPR016195">
    <property type="entry name" value="Pol/histidinol_Pase-like"/>
</dbReference>
<name>A0AAN2BJN8_9GAMM</name>
<dbReference type="KEGG" id="marq:MARGE09_P1343"/>
<dbReference type="GO" id="GO:0008270">
    <property type="term" value="F:zinc ion binding"/>
    <property type="evidence" value="ECO:0007669"/>
    <property type="project" value="TreeGrafter"/>
</dbReference>
<dbReference type="EMBL" id="AP023086">
    <property type="protein sequence ID" value="BCD97142.1"/>
    <property type="molecule type" value="Genomic_DNA"/>
</dbReference>
<evidence type="ECO:0000313" key="2">
    <source>
        <dbReference type="EMBL" id="BCD97142.1"/>
    </source>
</evidence>
<protein>
    <submittedName>
        <fullName evidence="2">Hydrolase</fullName>
    </submittedName>
</protein>
<feature type="domain" description="Polymerase/histidinol phosphatase N-terminal" evidence="1">
    <location>
        <begin position="5"/>
        <end position="79"/>
    </location>
</feature>
<proteinExistence type="predicted"/>
<dbReference type="CDD" id="cd07437">
    <property type="entry name" value="PHP_HisPPase_Ycdx_like"/>
    <property type="match status" value="1"/>
</dbReference>
<dbReference type="Proteomes" id="UP001320119">
    <property type="component" value="Chromosome"/>
</dbReference>
<keyword evidence="2" id="KW-0378">Hydrolase</keyword>
<dbReference type="AlphaFoldDB" id="A0AAN2BJN8"/>
<sequence length="252" mass="28057">MQIRCDTHMHTVASDHAFSTVHDYWAAAKRQNLQLFAMTDHASTMPDGAHDWHFGNMKILPRTVDNIAMLRGIESNILTDNRGVDILDGMAPYLDIAIASFHEPVFPPADKKTHTRAAIAAFESGKVQIFGHPGNPNFLLNEDEVIRAAKDNNVVLEINNSSFSHSRLGSEPVCLRLLELVDKHDWKVVFSSDSHSAFHLGILEHCIAKAQQVGFPFERVLSVSPARLLAFLAEHNKPVVQELAPWLAALED</sequence>
<dbReference type="GO" id="GO:0042578">
    <property type="term" value="F:phosphoric ester hydrolase activity"/>
    <property type="evidence" value="ECO:0007669"/>
    <property type="project" value="TreeGrafter"/>
</dbReference>
<dbReference type="SMART" id="SM00481">
    <property type="entry name" value="POLIIIAc"/>
    <property type="match status" value="1"/>
</dbReference>
<dbReference type="InterPro" id="IPR003141">
    <property type="entry name" value="Pol/His_phosphatase_N"/>
</dbReference>
<organism evidence="2 3">
    <name type="scientific">Marinagarivorans cellulosilyticus</name>
    <dbReference type="NCBI Taxonomy" id="2721545"/>
    <lineage>
        <taxon>Bacteria</taxon>
        <taxon>Pseudomonadati</taxon>
        <taxon>Pseudomonadota</taxon>
        <taxon>Gammaproteobacteria</taxon>
        <taxon>Cellvibrionales</taxon>
        <taxon>Cellvibrionaceae</taxon>
        <taxon>Marinagarivorans</taxon>
    </lineage>
</organism>
<dbReference type="RefSeq" id="WP_236986617.1">
    <property type="nucleotide sequence ID" value="NZ_AP023086.1"/>
</dbReference>